<accession>B9S628</accession>
<evidence type="ECO:0000313" key="1">
    <source>
        <dbReference type="EMBL" id="EEF40937.1"/>
    </source>
</evidence>
<proteinExistence type="predicted"/>
<keyword evidence="2" id="KW-1185">Reference proteome</keyword>
<dbReference type="InParanoid" id="B9S628"/>
<dbReference type="EMBL" id="EQ973877">
    <property type="protein sequence ID" value="EEF40937.1"/>
    <property type="molecule type" value="Genomic_DNA"/>
</dbReference>
<name>B9S628_RICCO</name>
<organism evidence="1 2">
    <name type="scientific">Ricinus communis</name>
    <name type="common">Castor bean</name>
    <dbReference type="NCBI Taxonomy" id="3988"/>
    <lineage>
        <taxon>Eukaryota</taxon>
        <taxon>Viridiplantae</taxon>
        <taxon>Streptophyta</taxon>
        <taxon>Embryophyta</taxon>
        <taxon>Tracheophyta</taxon>
        <taxon>Spermatophyta</taxon>
        <taxon>Magnoliopsida</taxon>
        <taxon>eudicotyledons</taxon>
        <taxon>Gunneridae</taxon>
        <taxon>Pentapetalae</taxon>
        <taxon>rosids</taxon>
        <taxon>fabids</taxon>
        <taxon>Malpighiales</taxon>
        <taxon>Euphorbiaceae</taxon>
        <taxon>Acalyphoideae</taxon>
        <taxon>Acalypheae</taxon>
        <taxon>Ricinus</taxon>
    </lineage>
</organism>
<reference evidence="2" key="1">
    <citation type="journal article" date="2010" name="Nat. Biotechnol.">
        <title>Draft genome sequence of the oilseed species Ricinus communis.</title>
        <authorList>
            <person name="Chan A.P."/>
            <person name="Crabtree J."/>
            <person name="Zhao Q."/>
            <person name="Lorenzi H."/>
            <person name="Orvis J."/>
            <person name="Puiu D."/>
            <person name="Melake-Berhan A."/>
            <person name="Jones K.M."/>
            <person name="Redman J."/>
            <person name="Chen G."/>
            <person name="Cahoon E.B."/>
            <person name="Gedil M."/>
            <person name="Stanke M."/>
            <person name="Haas B.J."/>
            <person name="Wortman J.R."/>
            <person name="Fraser-Liggett C.M."/>
            <person name="Ravel J."/>
            <person name="Rabinowicz P.D."/>
        </authorList>
    </citation>
    <scope>NUCLEOTIDE SEQUENCE [LARGE SCALE GENOMIC DNA]</scope>
    <source>
        <strain evidence="2">cv. Hale</strain>
    </source>
</reference>
<evidence type="ECO:0000313" key="2">
    <source>
        <dbReference type="Proteomes" id="UP000008311"/>
    </source>
</evidence>
<gene>
    <name evidence="1" type="ORF">RCOM_1063360</name>
</gene>
<dbReference type="AlphaFoldDB" id="B9S628"/>
<dbReference type="Proteomes" id="UP000008311">
    <property type="component" value="Unassembled WGS sequence"/>
</dbReference>
<protein>
    <submittedName>
        <fullName evidence="1">Uncharacterized protein</fullName>
    </submittedName>
</protein>
<sequence length="68" mass="7567">MVHAYIAIKSKGARNAIQHRRCHHTIAVVSLTTPVAAPDFGKTAHYNLASKAALYYCRHSTINPHRKT</sequence>